<dbReference type="InterPro" id="IPR023393">
    <property type="entry name" value="START-like_dom_sf"/>
</dbReference>
<proteinExistence type="inferred from homology"/>
<dbReference type="EMBL" id="VTFT01000001">
    <property type="protein sequence ID" value="TYT25310.1"/>
    <property type="molecule type" value="Genomic_DNA"/>
</dbReference>
<comment type="caution">
    <text evidence="3">The sequence shown here is derived from an EMBL/GenBank/DDBJ whole genome shotgun (WGS) entry which is preliminary data.</text>
</comment>
<dbReference type="Proteomes" id="UP000324973">
    <property type="component" value="Unassembled WGS sequence"/>
</dbReference>
<dbReference type="CDD" id="cd08897">
    <property type="entry name" value="SRPBCC_CalC_Aha1-like_4"/>
    <property type="match status" value="1"/>
</dbReference>
<dbReference type="InterPro" id="IPR013538">
    <property type="entry name" value="ASHA1/2-like_C"/>
</dbReference>
<evidence type="ECO:0000259" key="2">
    <source>
        <dbReference type="Pfam" id="PF08327"/>
    </source>
</evidence>
<feature type="domain" description="Activator of Hsp90 ATPase homologue 1/2-like C-terminal" evidence="2">
    <location>
        <begin position="13"/>
        <end position="132"/>
    </location>
</feature>
<evidence type="ECO:0000313" key="4">
    <source>
        <dbReference type="Proteomes" id="UP000324973"/>
    </source>
</evidence>
<comment type="similarity">
    <text evidence="1">Belongs to the AHA1 family.</text>
</comment>
<dbReference type="Pfam" id="PF08327">
    <property type="entry name" value="AHSA1"/>
    <property type="match status" value="1"/>
</dbReference>
<dbReference type="SUPFAM" id="SSF55961">
    <property type="entry name" value="Bet v1-like"/>
    <property type="match status" value="1"/>
</dbReference>
<keyword evidence="4" id="KW-1185">Reference proteome</keyword>
<reference evidence="3 4" key="1">
    <citation type="submission" date="2019-08" db="EMBL/GenBank/DDBJ databases">
        <title>Luteimonas viscosus sp. nov., isolated from soil of a sunflower field.</title>
        <authorList>
            <person name="Jianli Z."/>
            <person name="Ying Z."/>
        </authorList>
    </citation>
    <scope>NUCLEOTIDE SEQUENCE [LARGE SCALE GENOMIC DNA]</scope>
    <source>
        <strain evidence="3 4">XBU10</strain>
    </source>
</reference>
<protein>
    <submittedName>
        <fullName evidence="3">ATPase</fullName>
    </submittedName>
</protein>
<accession>A0A5D4XRF0</accession>
<sequence>MKITIETLARTDLATAWEVYNTPEHITRWNAASDDWHSPSSRVDLREGGSFSTRMEARDGSMGFDFEGRYTRVVPNELIEYRMDDGREVSVRFEPADGGVRVRTVFDAEAENPAEMQREGWQAILDSFARHAEAESGSR</sequence>
<evidence type="ECO:0000313" key="3">
    <source>
        <dbReference type="EMBL" id="TYT25310.1"/>
    </source>
</evidence>
<dbReference type="AlphaFoldDB" id="A0A5D4XRF0"/>
<name>A0A5D4XRF0_9GAMM</name>
<dbReference type="Gene3D" id="3.30.530.20">
    <property type="match status" value="1"/>
</dbReference>
<organism evidence="3 4">
    <name type="scientific">Luteimonas viscosa</name>
    <dbReference type="NCBI Taxonomy" id="1132694"/>
    <lineage>
        <taxon>Bacteria</taxon>
        <taxon>Pseudomonadati</taxon>
        <taxon>Pseudomonadota</taxon>
        <taxon>Gammaproteobacteria</taxon>
        <taxon>Lysobacterales</taxon>
        <taxon>Lysobacteraceae</taxon>
        <taxon>Luteimonas</taxon>
    </lineage>
</organism>
<dbReference type="OrthoDB" id="2313602at2"/>
<gene>
    <name evidence="3" type="ORF">FZO89_02955</name>
</gene>
<dbReference type="RefSeq" id="WP_149101860.1">
    <property type="nucleotide sequence ID" value="NZ_VTFT01000001.1"/>
</dbReference>
<evidence type="ECO:0000256" key="1">
    <source>
        <dbReference type="ARBA" id="ARBA00006817"/>
    </source>
</evidence>